<accession>A0ABS8SY43</accession>
<sequence length="61" mass="6992">MSVKEKEPVMKNVTPSQRNIDVEDIEKNIEEIFFKEALEDILLNNIVESNEGFEEACHAIA</sequence>
<evidence type="ECO:0000313" key="2">
    <source>
        <dbReference type="Proteomes" id="UP000823775"/>
    </source>
</evidence>
<name>A0ABS8SY43_DATST</name>
<feature type="non-terminal residue" evidence="1">
    <location>
        <position position="61"/>
    </location>
</feature>
<evidence type="ECO:0000313" key="1">
    <source>
        <dbReference type="EMBL" id="MCD7463964.1"/>
    </source>
</evidence>
<gene>
    <name evidence="1" type="ORF">HAX54_051787</name>
</gene>
<organism evidence="1 2">
    <name type="scientific">Datura stramonium</name>
    <name type="common">Jimsonweed</name>
    <name type="synonym">Common thornapple</name>
    <dbReference type="NCBI Taxonomy" id="4076"/>
    <lineage>
        <taxon>Eukaryota</taxon>
        <taxon>Viridiplantae</taxon>
        <taxon>Streptophyta</taxon>
        <taxon>Embryophyta</taxon>
        <taxon>Tracheophyta</taxon>
        <taxon>Spermatophyta</taxon>
        <taxon>Magnoliopsida</taxon>
        <taxon>eudicotyledons</taxon>
        <taxon>Gunneridae</taxon>
        <taxon>Pentapetalae</taxon>
        <taxon>asterids</taxon>
        <taxon>lamiids</taxon>
        <taxon>Solanales</taxon>
        <taxon>Solanaceae</taxon>
        <taxon>Solanoideae</taxon>
        <taxon>Datureae</taxon>
        <taxon>Datura</taxon>
    </lineage>
</organism>
<protein>
    <submittedName>
        <fullName evidence="1">Uncharacterized protein</fullName>
    </submittedName>
</protein>
<dbReference type="EMBL" id="JACEIK010000929">
    <property type="protein sequence ID" value="MCD7463964.1"/>
    <property type="molecule type" value="Genomic_DNA"/>
</dbReference>
<comment type="caution">
    <text evidence="1">The sequence shown here is derived from an EMBL/GenBank/DDBJ whole genome shotgun (WGS) entry which is preliminary data.</text>
</comment>
<dbReference type="Proteomes" id="UP000823775">
    <property type="component" value="Unassembled WGS sequence"/>
</dbReference>
<reference evidence="1 2" key="1">
    <citation type="journal article" date="2021" name="BMC Genomics">
        <title>Datura genome reveals duplications of psychoactive alkaloid biosynthetic genes and high mutation rate following tissue culture.</title>
        <authorList>
            <person name="Rajewski A."/>
            <person name="Carter-House D."/>
            <person name="Stajich J."/>
            <person name="Litt A."/>
        </authorList>
    </citation>
    <scope>NUCLEOTIDE SEQUENCE [LARGE SCALE GENOMIC DNA]</scope>
    <source>
        <strain evidence="1">AR-01</strain>
    </source>
</reference>
<proteinExistence type="predicted"/>
<keyword evidence="2" id="KW-1185">Reference proteome</keyword>